<evidence type="ECO:0000256" key="4">
    <source>
        <dbReference type="ARBA" id="ARBA00022989"/>
    </source>
</evidence>
<comment type="subcellular location">
    <subcellularLocation>
        <location evidence="1">Cell membrane</location>
        <topology evidence="1">Multi-pass membrane protein</topology>
    </subcellularLocation>
</comment>
<dbReference type="InterPro" id="IPR036866">
    <property type="entry name" value="RibonucZ/Hydroxyglut_hydro"/>
</dbReference>
<keyword evidence="5 6" id="KW-0472">Membrane</keyword>
<dbReference type="Gene3D" id="3.60.15.10">
    <property type="entry name" value="Ribonuclease Z/Hydroxyacylglutathione hydrolase-like"/>
    <property type="match status" value="1"/>
</dbReference>
<dbReference type="SUPFAM" id="SSF56281">
    <property type="entry name" value="Metallo-hydrolase/oxidoreductase"/>
    <property type="match status" value="1"/>
</dbReference>
<evidence type="ECO:0000256" key="5">
    <source>
        <dbReference type="ARBA" id="ARBA00023136"/>
    </source>
</evidence>
<dbReference type="AlphaFoldDB" id="A0A2T4UEX0"/>
<evidence type="ECO:0000313" key="8">
    <source>
        <dbReference type="EMBL" id="PTL56262.1"/>
    </source>
</evidence>
<dbReference type="EMBL" id="PYYB01000002">
    <property type="protein sequence ID" value="PTL56262.1"/>
    <property type="molecule type" value="Genomic_DNA"/>
</dbReference>
<evidence type="ECO:0000256" key="3">
    <source>
        <dbReference type="ARBA" id="ARBA00022692"/>
    </source>
</evidence>
<feature type="transmembrane region" description="Helical" evidence="6">
    <location>
        <begin position="219"/>
        <end position="246"/>
    </location>
</feature>
<feature type="transmembrane region" description="Helical" evidence="6">
    <location>
        <begin position="351"/>
        <end position="370"/>
    </location>
</feature>
<feature type="transmembrane region" description="Helical" evidence="6">
    <location>
        <begin position="320"/>
        <end position="339"/>
    </location>
</feature>
<dbReference type="Pfam" id="PF03772">
    <property type="entry name" value="Competence"/>
    <property type="match status" value="1"/>
</dbReference>
<comment type="caution">
    <text evidence="8">The sequence shown here is derived from an EMBL/GenBank/DDBJ whole genome shotgun (WGS) entry which is preliminary data.</text>
</comment>
<dbReference type="SMART" id="SM00849">
    <property type="entry name" value="Lactamase_B"/>
    <property type="match status" value="1"/>
</dbReference>
<organism evidence="8 9">
    <name type="scientific">Paraconexibacter algicola</name>
    <dbReference type="NCBI Taxonomy" id="2133960"/>
    <lineage>
        <taxon>Bacteria</taxon>
        <taxon>Bacillati</taxon>
        <taxon>Actinomycetota</taxon>
        <taxon>Thermoleophilia</taxon>
        <taxon>Solirubrobacterales</taxon>
        <taxon>Paraconexibacteraceae</taxon>
        <taxon>Paraconexibacter</taxon>
    </lineage>
</organism>
<accession>A0A2T4UEX0</accession>
<dbReference type="PANTHER" id="PTHR30619:SF1">
    <property type="entry name" value="RECOMBINATION PROTEIN 2"/>
    <property type="match status" value="1"/>
</dbReference>
<evidence type="ECO:0000313" key="9">
    <source>
        <dbReference type="Proteomes" id="UP000240739"/>
    </source>
</evidence>
<dbReference type="InterPro" id="IPR052159">
    <property type="entry name" value="Competence_DNA_uptake"/>
</dbReference>
<evidence type="ECO:0000256" key="6">
    <source>
        <dbReference type="SAM" id="Phobius"/>
    </source>
</evidence>
<dbReference type="Pfam" id="PF00753">
    <property type="entry name" value="Lactamase_B"/>
    <property type="match status" value="1"/>
</dbReference>
<dbReference type="InterPro" id="IPR035681">
    <property type="entry name" value="ComA-like_MBL"/>
</dbReference>
<dbReference type="InterPro" id="IPR001279">
    <property type="entry name" value="Metallo-B-lactamas"/>
</dbReference>
<keyword evidence="2" id="KW-1003">Cell membrane</keyword>
<feature type="transmembrane region" description="Helical" evidence="6">
    <location>
        <begin position="42"/>
        <end position="61"/>
    </location>
</feature>
<gene>
    <name evidence="8" type="ORF">C7Y72_14880</name>
</gene>
<evidence type="ECO:0000256" key="1">
    <source>
        <dbReference type="ARBA" id="ARBA00004651"/>
    </source>
</evidence>
<feature type="transmembrane region" description="Helical" evidence="6">
    <location>
        <begin position="438"/>
        <end position="456"/>
    </location>
</feature>
<dbReference type="InterPro" id="IPR004477">
    <property type="entry name" value="ComEC_N"/>
</dbReference>
<dbReference type="CDD" id="cd07731">
    <property type="entry name" value="ComA-like_MBL-fold"/>
    <property type="match status" value="1"/>
</dbReference>
<dbReference type="PANTHER" id="PTHR30619">
    <property type="entry name" value="DNA INTERNALIZATION/COMPETENCE PROTEIN COMEC/REC2"/>
    <property type="match status" value="1"/>
</dbReference>
<feature type="transmembrane region" description="Helical" evidence="6">
    <location>
        <begin position="382"/>
        <end position="401"/>
    </location>
</feature>
<name>A0A2T4UEX0_9ACTN</name>
<feature type="transmembrane region" description="Helical" evidence="6">
    <location>
        <begin position="463"/>
        <end position="480"/>
    </location>
</feature>
<feature type="transmembrane region" description="Helical" evidence="6">
    <location>
        <begin position="413"/>
        <end position="432"/>
    </location>
</feature>
<sequence length="742" mass="74963">MMRAALLAHPRHVALLAVVSGLAGGPLAAAVAAVVLAALLAGRRALVALVVVAAFGGAWVAQARTAALERTALAGPARAGVTVVQDVVLLAPVRTGARGSRTALVRLRGEPVLLRLPGPAQGPAPTVGTVLAIRGRLAPADRHARLLRAHAVLRATTVAPTGRRRGGVPGALDRVRDRAQDALVAALRPDAGALLRGMVLGDDSGLPDRLRDALRDAGLAHLVAASGQNVVLLATLVLLVGAALGLPLSARLGVALVLVALYVPLAGAGPSIQRAGVMGAAGLVAALAGRPASRWYAVLLAAAATLVLDPRATGDVGWRLSFLAVLGLLVAAPPLRAALVRRRVPGPLADALATTVAATLATAPLLALTFGQTSLVTLPANVLAAPLVAPVMWTGFVAAALGQGLPAIGAQVASLAALPLELLVAVGVRAAAIPGATAAVPAALVTAVCGLGLAAIRWPRVRAATPGLLLALVALGLALAPRPEAVLARPAGLRLAFLDVGQGDATLVQHGDHAILVDAGPPDGGVVERLAQLGVRRLDVLVVTHAQDDHDGGAPAVLDALPVGLVLDGRDGQSSAQGPRLVAAARARHVPRRPPDRGQLVRAGPITLRVLSPVAAPAARHAGEDPNDRAIVLELVAGAFRALLPADAESAVLLGLPDLRAADVLKVSHHGSADDALPRLLERVDPHLAVVSAGRGNRFGHPHPDTVRALAARPGLAVRRTDRDGTVVVDVRAGGPLVRTLR</sequence>
<keyword evidence="4 6" id="KW-1133">Transmembrane helix</keyword>
<dbReference type="GO" id="GO:0005886">
    <property type="term" value="C:plasma membrane"/>
    <property type="evidence" value="ECO:0007669"/>
    <property type="project" value="UniProtKB-SubCell"/>
</dbReference>
<feature type="transmembrane region" description="Helical" evidence="6">
    <location>
        <begin position="252"/>
        <end position="272"/>
    </location>
</feature>
<feature type="domain" description="Metallo-beta-lactamase" evidence="7">
    <location>
        <begin position="502"/>
        <end position="695"/>
    </location>
</feature>
<evidence type="ECO:0000256" key="2">
    <source>
        <dbReference type="ARBA" id="ARBA00022475"/>
    </source>
</evidence>
<reference evidence="8 9" key="1">
    <citation type="submission" date="2018-03" db="EMBL/GenBank/DDBJ databases">
        <title>Aquarubrobacter algicola gen. nov., sp. nov., a novel actinobacterium isolated from shallow eutrophic lake during the end of cyanobacterial harmful algal blooms.</title>
        <authorList>
            <person name="Chun S.J."/>
        </authorList>
    </citation>
    <scope>NUCLEOTIDE SEQUENCE [LARGE SCALE GENOMIC DNA]</scope>
    <source>
        <strain evidence="8 9">Seoho-28</strain>
    </source>
</reference>
<protein>
    <recommendedName>
        <fullName evidence="7">Metallo-beta-lactamase domain-containing protein</fullName>
    </recommendedName>
</protein>
<dbReference type="NCBIfam" id="TIGR00360">
    <property type="entry name" value="ComEC_N-term"/>
    <property type="match status" value="1"/>
</dbReference>
<proteinExistence type="predicted"/>
<keyword evidence="3 6" id="KW-0812">Transmembrane</keyword>
<keyword evidence="9" id="KW-1185">Reference proteome</keyword>
<evidence type="ECO:0000259" key="7">
    <source>
        <dbReference type="SMART" id="SM00849"/>
    </source>
</evidence>
<dbReference type="Proteomes" id="UP000240739">
    <property type="component" value="Unassembled WGS sequence"/>
</dbReference>